<dbReference type="Pfam" id="PF00440">
    <property type="entry name" value="TetR_N"/>
    <property type="match status" value="1"/>
</dbReference>
<dbReference type="HOGENOM" id="CLU_069543_5_2_11"/>
<dbReference type="InterPro" id="IPR001647">
    <property type="entry name" value="HTH_TetR"/>
</dbReference>
<evidence type="ECO:0000256" key="2">
    <source>
        <dbReference type="ARBA" id="ARBA00023125"/>
    </source>
</evidence>
<dbReference type="Pfam" id="PF02909">
    <property type="entry name" value="TetR_C_1"/>
    <property type="match status" value="1"/>
</dbReference>
<proteinExistence type="predicted"/>
<protein>
    <submittedName>
        <fullName evidence="6">Putative transcriptional regulator, TetR family</fullName>
    </submittedName>
</protein>
<dbReference type="GO" id="GO:0000976">
    <property type="term" value="F:transcription cis-regulatory region binding"/>
    <property type="evidence" value="ECO:0007669"/>
    <property type="project" value="TreeGrafter"/>
</dbReference>
<keyword evidence="3" id="KW-0804">Transcription</keyword>
<name>W5TK20_9NOCA</name>
<feature type="domain" description="HTH tetR-type" evidence="5">
    <location>
        <begin position="14"/>
        <end position="74"/>
    </location>
</feature>
<dbReference type="InterPro" id="IPR050109">
    <property type="entry name" value="HTH-type_TetR-like_transc_reg"/>
</dbReference>
<dbReference type="PRINTS" id="PR00455">
    <property type="entry name" value="HTHTETR"/>
</dbReference>
<reference evidence="6 7" key="1">
    <citation type="journal article" date="2014" name="Appl. Environ. Microbiol.">
        <title>Insights into the Microbial Degradation of Rubber and Gutta-Percha by Analysis of the Complete Genome of Nocardia nova SH22a.</title>
        <authorList>
            <person name="Luo Q."/>
            <person name="Hiessl S."/>
            <person name="Poehlein A."/>
            <person name="Daniel R."/>
            <person name="Steinbuchel A."/>
        </authorList>
    </citation>
    <scope>NUCLEOTIDE SEQUENCE [LARGE SCALE GENOMIC DNA]</scope>
    <source>
        <strain evidence="6">SH22a</strain>
    </source>
</reference>
<evidence type="ECO:0000313" key="7">
    <source>
        <dbReference type="Proteomes" id="UP000019150"/>
    </source>
</evidence>
<dbReference type="RefSeq" id="WP_025351101.1">
    <property type="nucleotide sequence ID" value="NZ_CP006850.1"/>
</dbReference>
<dbReference type="SUPFAM" id="SSF48498">
    <property type="entry name" value="Tetracyclin repressor-like, C-terminal domain"/>
    <property type="match status" value="1"/>
</dbReference>
<dbReference type="Gene3D" id="1.10.10.60">
    <property type="entry name" value="Homeodomain-like"/>
    <property type="match status" value="1"/>
</dbReference>
<dbReference type="Gene3D" id="1.10.357.10">
    <property type="entry name" value="Tetracycline Repressor, domain 2"/>
    <property type="match status" value="1"/>
</dbReference>
<evidence type="ECO:0000256" key="4">
    <source>
        <dbReference type="PROSITE-ProRule" id="PRU00335"/>
    </source>
</evidence>
<dbReference type="PATRIC" id="fig|1415166.3.peg.5080"/>
<dbReference type="GO" id="GO:0045892">
    <property type="term" value="P:negative regulation of DNA-templated transcription"/>
    <property type="evidence" value="ECO:0007669"/>
    <property type="project" value="InterPro"/>
</dbReference>
<evidence type="ECO:0000256" key="1">
    <source>
        <dbReference type="ARBA" id="ARBA00023015"/>
    </source>
</evidence>
<evidence type="ECO:0000259" key="5">
    <source>
        <dbReference type="PROSITE" id="PS50977"/>
    </source>
</evidence>
<dbReference type="AlphaFoldDB" id="W5TK20"/>
<evidence type="ECO:0000256" key="3">
    <source>
        <dbReference type="ARBA" id="ARBA00023163"/>
    </source>
</evidence>
<dbReference type="STRING" id="1415166.NONO_c49260"/>
<dbReference type="GO" id="GO:0003700">
    <property type="term" value="F:DNA-binding transcription factor activity"/>
    <property type="evidence" value="ECO:0007669"/>
    <property type="project" value="TreeGrafter"/>
</dbReference>
<organism evidence="6 7">
    <name type="scientific">Nocardia nova SH22a</name>
    <dbReference type="NCBI Taxonomy" id="1415166"/>
    <lineage>
        <taxon>Bacteria</taxon>
        <taxon>Bacillati</taxon>
        <taxon>Actinomycetota</taxon>
        <taxon>Actinomycetes</taxon>
        <taxon>Mycobacteriales</taxon>
        <taxon>Nocardiaceae</taxon>
        <taxon>Nocardia</taxon>
    </lineage>
</organism>
<dbReference type="EMBL" id="CP006850">
    <property type="protein sequence ID" value="AHH19710.1"/>
    <property type="molecule type" value="Genomic_DNA"/>
</dbReference>
<accession>W5TK20</accession>
<gene>
    <name evidence="6" type="ORF">NONO_c49260</name>
</gene>
<dbReference type="InterPro" id="IPR009057">
    <property type="entry name" value="Homeodomain-like_sf"/>
</dbReference>
<dbReference type="SUPFAM" id="SSF46689">
    <property type="entry name" value="Homeodomain-like"/>
    <property type="match status" value="1"/>
</dbReference>
<dbReference type="InterPro" id="IPR036271">
    <property type="entry name" value="Tet_transcr_reg_TetR-rel_C_sf"/>
</dbReference>
<feature type="DNA-binding region" description="H-T-H motif" evidence="4">
    <location>
        <begin position="37"/>
        <end position="56"/>
    </location>
</feature>
<dbReference type="PROSITE" id="PS50977">
    <property type="entry name" value="HTH_TETR_2"/>
    <property type="match status" value="1"/>
</dbReference>
<dbReference type="OrthoDB" id="3358037at2"/>
<keyword evidence="1" id="KW-0805">Transcription regulation</keyword>
<dbReference type="eggNOG" id="COG1309">
    <property type="taxonomic scope" value="Bacteria"/>
</dbReference>
<keyword evidence="2 4" id="KW-0238">DNA-binding</keyword>
<dbReference type="PANTHER" id="PTHR30055">
    <property type="entry name" value="HTH-TYPE TRANSCRIPTIONAL REGULATOR RUTR"/>
    <property type="match status" value="1"/>
</dbReference>
<dbReference type="KEGG" id="nno:NONO_c49260"/>
<keyword evidence="7" id="KW-1185">Reference proteome</keyword>
<dbReference type="InterPro" id="IPR004111">
    <property type="entry name" value="Repressor_TetR_C"/>
</dbReference>
<dbReference type="Proteomes" id="UP000019150">
    <property type="component" value="Chromosome"/>
</dbReference>
<sequence>MSLSPPRKRGRPIRLDRDTVVVTAARLLAADGAAGFSLRGLARELGVSTAAIYHHFPTRNDLFFAVLSARADELERPPLPSDPRERLVTIVVYLVDTLHRLPWVVDILITGETFGRAAMWILDEFVRAAHELGADDEKAIYLYGVMWRFVLGELISRRAAEERARAATEGHPPQHWTDTATPEMLADFPNVVRLLPQWPRAVADYDTATATRDMLNGLLPASGAQK</sequence>
<dbReference type="PANTHER" id="PTHR30055:SF234">
    <property type="entry name" value="HTH-TYPE TRANSCRIPTIONAL REGULATOR BETI"/>
    <property type="match status" value="1"/>
</dbReference>
<evidence type="ECO:0000313" key="6">
    <source>
        <dbReference type="EMBL" id="AHH19710.1"/>
    </source>
</evidence>